<evidence type="ECO:0000313" key="2">
    <source>
        <dbReference type="Proteomes" id="UP000789759"/>
    </source>
</evidence>
<dbReference type="AlphaFoldDB" id="A0A9N9BL15"/>
<comment type="caution">
    <text evidence="1">The sequence shown here is derived from an EMBL/GenBank/DDBJ whole genome shotgun (WGS) entry which is preliminary data.</text>
</comment>
<name>A0A9N9BL15_9GLOM</name>
<protein>
    <submittedName>
        <fullName evidence="1">16175_t:CDS:1</fullName>
    </submittedName>
</protein>
<sequence>MTDDSILFAGINILFFEDFMQLPFVLDMTDKITCFSSSIDHKPSKHIKRKCTANPLSIENQISALQSRVLENNRINSYEWKNVTFLITRNDLYIQLNFNATKEHAYDNNHHVIYFCAQDSYNKRILTRNNHLKFLSTPDTKENTLCSILPLSINMNVVLTTNICTNDNLQMAH</sequence>
<dbReference type="EMBL" id="CAJVQA010003131">
    <property type="protein sequence ID" value="CAG8567341.1"/>
    <property type="molecule type" value="Genomic_DNA"/>
</dbReference>
<reference evidence="1" key="1">
    <citation type="submission" date="2021-06" db="EMBL/GenBank/DDBJ databases">
        <authorList>
            <person name="Kallberg Y."/>
            <person name="Tangrot J."/>
            <person name="Rosling A."/>
        </authorList>
    </citation>
    <scope>NUCLEOTIDE SEQUENCE</scope>
    <source>
        <strain evidence="1">FL966</strain>
    </source>
</reference>
<evidence type="ECO:0000313" key="1">
    <source>
        <dbReference type="EMBL" id="CAG8567341.1"/>
    </source>
</evidence>
<accession>A0A9N9BL15</accession>
<dbReference type="Proteomes" id="UP000789759">
    <property type="component" value="Unassembled WGS sequence"/>
</dbReference>
<proteinExistence type="predicted"/>
<keyword evidence="2" id="KW-1185">Reference proteome</keyword>
<gene>
    <name evidence="1" type="ORF">CPELLU_LOCUS5490</name>
</gene>
<organism evidence="1 2">
    <name type="scientific">Cetraspora pellucida</name>
    <dbReference type="NCBI Taxonomy" id="1433469"/>
    <lineage>
        <taxon>Eukaryota</taxon>
        <taxon>Fungi</taxon>
        <taxon>Fungi incertae sedis</taxon>
        <taxon>Mucoromycota</taxon>
        <taxon>Glomeromycotina</taxon>
        <taxon>Glomeromycetes</taxon>
        <taxon>Diversisporales</taxon>
        <taxon>Gigasporaceae</taxon>
        <taxon>Cetraspora</taxon>
    </lineage>
</organism>